<dbReference type="EMBL" id="NCKU01001764">
    <property type="protein sequence ID" value="RWS11321.1"/>
    <property type="molecule type" value="Genomic_DNA"/>
</dbReference>
<evidence type="ECO:0000313" key="3">
    <source>
        <dbReference type="EMBL" id="RWS06282.1"/>
    </source>
</evidence>
<dbReference type="Proteomes" id="UP000285301">
    <property type="component" value="Unassembled WGS sequence"/>
</dbReference>
<dbReference type="Gene3D" id="3.80.10.10">
    <property type="entry name" value="Ribonuclease Inhibitor"/>
    <property type="match status" value="1"/>
</dbReference>
<feature type="domain" description="F-box" evidence="1">
    <location>
        <begin position="7"/>
        <end position="47"/>
    </location>
</feature>
<comment type="caution">
    <text evidence="4">The sequence shown here is derived from an EMBL/GenBank/DDBJ whole genome shotgun (WGS) entry which is preliminary data.</text>
</comment>
<dbReference type="InterPro" id="IPR032675">
    <property type="entry name" value="LRR_dom_sf"/>
</dbReference>
<reference evidence="4" key="2">
    <citation type="submission" date="2018-11" db="EMBL/GenBank/DDBJ databases">
        <title>Trombidioid mite genomics.</title>
        <authorList>
            <person name="Dong X."/>
        </authorList>
    </citation>
    <scope>NUCLEOTIDE SEQUENCE</scope>
    <source>
        <strain evidence="4">UoL-WK</strain>
    </source>
</reference>
<reference evidence="4 5" key="1">
    <citation type="journal article" date="2018" name="Gigascience">
        <title>Genomes of trombidid mites reveal novel predicted allergens and laterally-transferred genes associated with secondary metabolism.</title>
        <authorList>
            <person name="Dong X."/>
            <person name="Chaisiri K."/>
            <person name="Xia D."/>
            <person name="Armstrong S.D."/>
            <person name="Fang Y."/>
            <person name="Donnelly M.J."/>
            <person name="Kadowaki T."/>
            <person name="McGarry J.W."/>
            <person name="Darby A.C."/>
            <person name="Makepeace B.L."/>
        </authorList>
    </citation>
    <scope>NUCLEOTIDE SEQUENCE [LARGE SCALE GENOMIC DNA]</scope>
    <source>
        <strain evidence="4">UoL-WK</strain>
    </source>
</reference>
<evidence type="ECO:0000313" key="5">
    <source>
        <dbReference type="Proteomes" id="UP000285301"/>
    </source>
</evidence>
<dbReference type="PANTHER" id="PTHR20933">
    <property type="entry name" value="F-BOX ONLY PROTEIN 33"/>
    <property type="match status" value="1"/>
</dbReference>
<accession>A0A3S3PK40</accession>
<evidence type="ECO:0000259" key="1">
    <source>
        <dbReference type="Pfam" id="PF12937"/>
    </source>
</evidence>
<proteinExistence type="predicted"/>
<protein>
    <submittedName>
        <fullName evidence="4">F-box only protein 33-like protein</fullName>
    </submittedName>
</protein>
<dbReference type="PANTHER" id="PTHR20933:SF3">
    <property type="entry name" value="F-BOX ONLY PROTEIN 33"/>
    <property type="match status" value="1"/>
</dbReference>
<dbReference type="GO" id="GO:0031398">
    <property type="term" value="P:positive regulation of protein ubiquitination"/>
    <property type="evidence" value="ECO:0007669"/>
    <property type="project" value="TreeGrafter"/>
</dbReference>
<dbReference type="CDD" id="cd22104">
    <property type="entry name" value="F-box_FBXO33"/>
    <property type="match status" value="1"/>
</dbReference>
<keyword evidence="5" id="KW-1185">Reference proteome</keyword>
<dbReference type="EMBL" id="NCKU01004222">
    <property type="protein sequence ID" value="RWS06282.1"/>
    <property type="molecule type" value="Genomic_DNA"/>
</dbReference>
<dbReference type="InterPro" id="IPR001810">
    <property type="entry name" value="F-box_dom"/>
</dbReference>
<evidence type="ECO:0000313" key="2">
    <source>
        <dbReference type="EMBL" id="RWS05479.1"/>
    </source>
</evidence>
<dbReference type="AlphaFoldDB" id="A0A3S3PK40"/>
<dbReference type="SUPFAM" id="SSF52047">
    <property type="entry name" value="RNI-like"/>
    <property type="match status" value="1"/>
</dbReference>
<dbReference type="EMBL" id="NCKU01004760">
    <property type="protein sequence ID" value="RWS05479.1"/>
    <property type="molecule type" value="Genomic_DNA"/>
</dbReference>
<dbReference type="STRING" id="1965070.A0A3S3PK40"/>
<sequence>MADTHLWNNIPTVVLFKIYSNLSRNERMQASSTCKAWRESLFHPSIWPSKRIECNLINLTNGNKSESKRRRTAFKQFIGKCARFIHAIDFYFDCNCYTQLKELVDVISILSSSAMQGTALKRLSLKPIHIQLSVNHQSLSDAMFALLNAIQTFVARNPGLQHLSLGCLEELLNATPSLLSIMAQNSKSIQSLHLSTVKEDPDYYPVHDIPLCLFEPFVSLRALSIDYDYICDEFLTILAKKPLEKLIINVHGLDEEHPGVKRSSWSLLKANSKLEVSVNLLHTDDSPDDLRKMILDTDIPLSHFRAFFLGENTSITELVKSVALKHQNTLRSLVLVDCFSPSTLFPNPSFSRAAENELVMLAWRCKKLNHLTLIGYEISEVDLIAITRLRGSQLKELFIPSCCISLLHSPIIEDEGYYDDDRFYLDMAPPDLRSQVIADIAKPLNRDWIPMTFGEMPKAVFDPHFTPDTAYLPIIQREQCW</sequence>
<gene>
    <name evidence="3" type="ORF">B4U79_16231</name>
    <name evidence="2" type="ORF">B4U79_16309</name>
    <name evidence="4" type="ORF">B4U79_17543</name>
</gene>
<organism evidence="4 5">
    <name type="scientific">Dinothrombium tinctorium</name>
    <dbReference type="NCBI Taxonomy" id="1965070"/>
    <lineage>
        <taxon>Eukaryota</taxon>
        <taxon>Metazoa</taxon>
        <taxon>Ecdysozoa</taxon>
        <taxon>Arthropoda</taxon>
        <taxon>Chelicerata</taxon>
        <taxon>Arachnida</taxon>
        <taxon>Acari</taxon>
        <taxon>Acariformes</taxon>
        <taxon>Trombidiformes</taxon>
        <taxon>Prostigmata</taxon>
        <taxon>Anystina</taxon>
        <taxon>Parasitengona</taxon>
        <taxon>Trombidioidea</taxon>
        <taxon>Trombidiidae</taxon>
        <taxon>Dinothrombium</taxon>
    </lineage>
</organism>
<evidence type="ECO:0000313" key="4">
    <source>
        <dbReference type="EMBL" id="RWS11321.1"/>
    </source>
</evidence>
<dbReference type="Gene3D" id="1.20.1280.50">
    <property type="match status" value="1"/>
</dbReference>
<name>A0A3S3PK40_9ACAR</name>
<dbReference type="OrthoDB" id="8757000at2759"/>
<dbReference type="Pfam" id="PF12937">
    <property type="entry name" value="F-box-like"/>
    <property type="match status" value="1"/>
</dbReference>
<dbReference type="SUPFAM" id="SSF81383">
    <property type="entry name" value="F-box domain"/>
    <property type="match status" value="1"/>
</dbReference>
<dbReference type="InterPro" id="IPR036047">
    <property type="entry name" value="F-box-like_dom_sf"/>
</dbReference>